<proteinExistence type="predicted"/>
<comment type="caution">
    <text evidence="2">The sequence shown here is derived from an EMBL/GenBank/DDBJ whole genome shotgun (WGS) entry which is preliminary data.</text>
</comment>
<organism evidence="2 3">
    <name type="scientific">Colletotrichum fioriniae PJ7</name>
    <dbReference type="NCBI Taxonomy" id="1445577"/>
    <lineage>
        <taxon>Eukaryota</taxon>
        <taxon>Fungi</taxon>
        <taxon>Dikarya</taxon>
        <taxon>Ascomycota</taxon>
        <taxon>Pezizomycotina</taxon>
        <taxon>Sordariomycetes</taxon>
        <taxon>Hypocreomycetidae</taxon>
        <taxon>Glomerellales</taxon>
        <taxon>Glomerellaceae</taxon>
        <taxon>Colletotrichum</taxon>
        <taxon>Colletotrichum acutatum species complex</taxon>
    </lineage>
</organism>
<feature type="compositionally biased region" description="Acidic residues" evidence="1">
    <location>
        <begin position="579"/>
        <end position="592"/>
    </location>
</feature>
<dbReference type="OrthoDB" id="10538592at2759"/>
<reference evidence="2 3" key="1">
    <citation type="submission" date="2014-02" db="EMBL/GenBank/DDBJ databases">
        <title>The genome sequence of Colletotrichum fioriniae PJ7.</title>
        <authorList>
            <person name="Baroncelli R."/>
            <person name="Thon M.R."/>
        </authorList>
    </citation>
    <scope>NUCLEOTIDE SEQUENCE [LARGE SCALE GENOMIC DNA]</scope>
    <source>
        <strain evidence="2 3">PJ7</strain>
    </source>
</reference>
<keyword evidence="3" id="KW-1185">Reference proteome</keyword>
<evidence type="ECO:0000313" key="3">
    <source>
        <dbReference type="Proteomes" id="UP000020467"/>
    </source>
</evidence>
<protein>
    <submittedName>
        <fullName evidence="2">Uncharacterized protein</fullName>
    </submittedName>
</protein>
<dbReference type="Proteomes" id="UP000020467">
    <property type="component" value="Unassembled WGS sequence"/>
</dbReference>
<dbReference type="KEGG" id="cfj:CFIO01_07998"/>
<dbReference type="EMBL" id="JARH01000863">
    <property type="protein sequence ID" value="EXF76133.1"/>
    <property type="molecule type" value="Genomic_DNA"/>
</dbReference>
<accession>A0A010RV25</accession>
<dbReference type="HOGENOM" id="CLU_476479_0_0_1"/>
<gene>
    <name evidence="2" type="ORF">CFIO01_07998</name>
</gene>
<sequence length="661" mass="72920">MEAAGLGIACVSLGETVIKLYKLTKKLRNAPESWERYRALLDSFSQLLEAVKGLTANTEGLDKVIVQRDGRNYGLIEFCMANTDIPLSDARMFVNKYNSIRKRHFPIFKKFFSWKAKILSFVIEEEQVTACIRNVETAMVGLSIAIHAASLARTNDAFNENRLAIGELTKQLSDTLAIIHKHHEESITRKERPTARFKVESKRRVLPRFPGKRDRQRQTIQVPEISSAVDTALLAGSELRAIQAPDVQTDVALVPFSHSEDHEGSMQKLLAGNLGVLATMASDPVVASGLPSIGGEDNNIEIVFEDGSAAFIPAPARTGFCDEANGDAVTSVRISQELSIIHPPFDKTVSTSDAQELLEFLGRHQTEAGAIGDNIDVPMTLVRLQSCFMFKFKMSDRSNEDYGSPETTKLRYLCVETLDPHLPDRKIDTLSAITAQKPCDQFPFCEHVKIDQLDGGKSTSELLQSTMGHIMFVVDAKGLETARRVPLFSQIDGSVYSHRCSETCDHTQIEERGRDIEGDTAMARCMEQIWLVAMIGRIGTTDDSDDDTESDRDAQLGPLHSLIAMIGRIWRTNGSDGSDGSDDSGDDTESDQDAAVGPFHSVPCLFCRGPALSPQMEETEELDSVVAYGKHSYGYTCARCHRVSWITGVEQAGFEQASETN</sequence>
<evidence type="ECO:0000313" key="2">
    <source>
        <dbReference type="EMBL" id="EXF76133.1"/>
    </source>
</evidence>
<evidence type="ECO:0000256" key="1">
    <source>
        <dbReference type="SAM" id="MobiDB-lite"/>
    </source>
</evidence>
<dbReference type="AlphaFoldDB" id="A0A010RV25"/>
<feature type="region of interest" description="Disordered" evidence="1">
    <location>
        <begin position="573"/>
        <end position="594"/>
    </location>
</feature>
<name>A0A010RV25_9PEZI</name>